<dbReference type="STRING" id="1027249.SAMN05216179_0748"/>
<dbReference type="Pfam" id="PF08713">
    <property type="entry name" value="DNA_alkylation"/>
    <property type="match status" value="1"/>
</dbReference>
<evidence type="ECO:0000313" key="2">
    <source>
        <dbReference type="Proteomes" id="UP000184184"/>
    </source>
</evidence>
<gene>
    <name evidence="1" type="ORF">SAMN05216179_0748</name>
</gene>
<dbReference type="Proteomes" id="UP000184184">
    <property type="component" value="Unassembled WGS sequence"/>
</dbReference>
<sequence>MLVERVKNVATPLKEMYTLAFFEDLSLKIQQVYPAFNNERFIDLIYSKDWDQLELKQRIRHITETLGKLLPDKYEEAILILEDIAPSCSGFPYLFFPDFVERFGQENWELSMQALEIFTKYSSSEFAVRPFIIKDTDKMMKQMYQWSRHENEHVRRLASEGCRPKLPWAQPLREFQKDPSPILPILEELKEDPSRYVQKSVANNLNDISKTHPAIIMEWLQQKKAKHSITDWILRHASRTLLKKGNKDALRLFGYQQPTSITVRSLELSRDTLTIGDTLHFSFYLENRSPDSLLLRVEYAIDYQKANGKVSRKKFHLSDKHYANGSHLLKCKQSFADLSTRKHYSGQHKLIIYVNGEEIEQKTFILQG</sequence>
<organism evidence="1 2">
    <name type="scientific">Gracilibacillus kekensis</name>
    <dbReference type="NCBI Taxonomy" id="1027249"/>
    <lineage>
        <taxon>Bacteria</taxon>
        <taxon>Bacillati</taxon>
        <taxon>Bacillota</taxon>
        <taxon>Bacilli</taxon>
        <taxon>Bacillales</taxon>
        <taxon>Bacillaceae</taxon>
        <taxon>Gracilibacillus</taxon>
    </lineage>
</organism>
<keyword evidence="2" id="KW-1185">Reference proteome</keyword>
<dbReference type="SUPFAM" id="SSF48371">
    <property type="entry name" value="ARM repeat"/>
    <property type="match status" value="1"/>
</dbReference>
<dbReference type="InterPro" id="IPR016024">
    <property type="entry name" value="ARM-type_fold"/>
</dbReference>
<reference evidence="1 2" key="1">
    <citation type="submission" date="2016-11" db="EMBL/GenBank/DDBJ databases">
        <authorList>
            <person name="Jaros S."/>
            <person name="Januszkiewicz K."/>
            <person name="Wedrychowicz H."/>
        </authorList>
    </citation>
    <scope>NUCLEOTIDE SEQUENCE [LARGE SCALE GENOMIC DNA]</scope>
    <source>
        <strain evidence="1 2">CGMCC 1.10681</strain>
    </source>
</reference>
<evidence type="ECO:0000313" key="1">
    <source>
        <dbReference type="EMBL" id="SHM65733.1"/>
    </source>
</evidence>
<accession>A0A1M7KK61</accession>
<dbReference type="AlphaFoldDB" id="A0A1M7KK61"/>
<dbReference type="InterPro" id="IPR014825">
    <property type="entry name" value="DNA_alkylation"/>
</dbReference>
<proteinExistence type="predicted"/>
<dbReference type="EMBL" id="FRCZ01000001">
    <property type="protein sequence ID" value="SHM65733.1"/>
    <property type="molecule type" value="Genomic_DNA"/>
</dbReference>
<name>A0A1M7KK61_9BACI</name>
<dbReference type="Gene3D" id="1.25.40.290">
    <property type="entry name" value="ARM repeat domains"/>
    <property type="match status" value="1"/>
</dbReference>
<protein>
    <submittedName>
        <fullName evidence="1">3-methyladenine DNA glycosylase AlkC</fullName>
    </submittedName>
</protein>